<feature type="region of interest" description="Disordered" evidence="1">
    <location>
        <begin position="187"/>
        <end position="246"/>
    </location>
</feature>
<dbReference type="Proteomes" id="UP000800039">
    <property type="component" value="Unassembled WGS sequence"/>
</dbReference>
<dbReference type="PROSITE" id="PS50206">
    <property type="entry name" value="RHODANESE_3"/>
    <property type="match status" value="1"/>
</dbReference>
<dbReference type="InterPro" id="IPR036873">
    <property type="entry name" value="Rhodanese-like_dom_sf"/>
</dbReference>
<organism evidence="3 4">
    <name type="scientific">Cucurbitaria berberidis CBS 394.84</name>
    <dbReference type="NCBI Taxonomy" id="1168544"/>
    <lineage>
        <taxon>Eukaryota</taxon>
        <taxon>Fungi</taxon>
        <taxon>Dikarya</taxon>
        <taxon>Ascomycota</taxon>
        <taxon>Pezizomycotina</taxon>
        <taxon>Dothideomycetes</taxon>
        <taxon>Pleosporomycetidae</taxon>
        <taxon>Pleosporales</taxon>
        <taxon>Pleosporineae</taxon>
        <taxon>Cucurbitariaceae</taxon>
        <taxon>Cucurbitaria</taxon>
    </lineage>
</organism>
<dbReference type="CDD" id="cd01519">
    <property type="entry name" value="RHOD_HSP67B2"/>
    <property type="match status" value="1"/>
</dbReference>
<reference evidence="3" key="1">
    <citation type="submission" date="2020-01" db="EMBL/GenBank/DDBJ databases">
        <authorList>
            <consortium name="DOE Joint Genome Institute"/>
            <person name="Haridas S."/>
            <person name="Albert R."/>
            <person name="Binder M."/>
            <person name="Bloem J."/>
            <person name="Labutti K."/>
            <person name="Salamov A."/>
            <person name="Andreopoulos B."/>
            <person name="Baker S.E."/>
            <person name="Barry K."/>
            <person name="Bills G."/>
            <person name="Bluhm B.H."/>
            <person name="Cannon C."/>
            <person name="Castanera R."/>
            <person name="Culley D.E."/>
            <person name="Daum C."/>
            <person name="Ezra D."/>
            <person name="Gonzalez J.B."/>
            <person name="Henrissat B."/>
            <person name="Kuo A."/>
            <person name="Liang C."/>
            <person name="Lipzen A."/>
            <person name="Lutzoni F."/>
            <person name="Magnuson J."/>
            <person name="Mondo S."/>
            <person name="Nolan M."/>
            <person name="Ohm R."/>
            <person name="Pangilinan J."/>
            <person name="Park H.-J."/>
            <person name="Ramirez L."/>
            <person name="Alfaro M."/>
            <person name="Sun H."/>
            <person name="Tritt A."/>
            <person name="Yoshinaga Y."/>
            <person name="Zwiers L.-H."/>
            <person name="Turgeon B.G."/>
            <person name="Goodwin S.B."/>
            <person name="Spatafora J.W."/>
            <person name="Crous P.W."/>
            <person name="Grigoriev I.V."/>
        </authorList>
    </citation>
    <scope>NUCLEOTIDE SEQUENCE</scope>
    <source>
        <strain evidence="3">CBS 394.84</strain>
    </source>
</reference>
<dbReference type="GO" id="GO:0005739">
    <property type="term" value="C:mitochondrion"/>
    <property type="evidence" value="ECO:0007669"/>
    <property type="project" value="TreeGrafter"/>
</dbReference>
<comment type="caution">
    <text evidence="3">The sequence shown here is derived from an EMBL/GenBank/DDBJ whole genome shotgun (WGS) entry which is preliminary data.</text>
</comment>
<evidence type="ECO:0000256" key="1">
    <source>
        <dbReference type="SAM" id="MobiDB-lite"/>
    </source>
</evidence>
<dbReference type="RefSeq" id="XP_040793286.1">
    <property type="nucleotide sequence ID" value="XM_040932469.1"/>
</dbReference>
<keyword evidence="4" id="KW-1185">Reference proteome</keyword>
<name>A0A9P4GQF3_9PLEO</name>
<accession>A0A9P4GQF3</accession>
<dbReference type="GeneID" id="63849720"/>
<dbReference type="Gene3D" id="3.40.250.10">
    <property type="entry name" value="Rhodanese-like domain"/>
    <property type="match status" value="1"/>
</dbReference>
<dbReference type="InterPro" id="IPR001763">
    <property type="entry name" value="Rhodanese-like_dom"/>
</dbReference>
<dbReference type="GO" id="GO:0004792">
    <property type="term" value="F:thiosulfate-cyanide sulfurtransferase activity"/>
    <property type="evidence" value="ECO:0007669"/>
    <property type="project" value="TreeGrafter"/>
</dbReference>
<dbReference type="AlphaFoldDB" id="A0A9P4GQF3"/>
<sequence length="246" mass="26714">MASKRAVQLLRLRPNASSVVGPSRPTGQLSFQTARALGVASWPQRQQVSKKTFESASDGVDRSQLGSVQRRWNSQAPADQKSKVYEFEDILAILEEPSNSRLLIDVREPHEYEANTIPTAINIPVTSQPDALLLDEEDFRDRFGFAKPPTNKEVVFFCKAGVRSRASAGIAKQAGYTNVGEYRGSWLDWERHGGPGTKTPPPPGGLGEPKAPVSETKPTDQTGSSGVQDLGPEGQPKYPDGAMGKQ</sequence>
<evidence type="ECO:0000259" key="2">
    <source>
        <dbReference type="PROSITE" id="PS50206"/>
    </source>
</evidence>
<gene>
    <name evidence="3" type="ORF">K460DRAFT_361486</name>
</gene>
<dbReference type="PANTHER" id="PTHR44086">
    <property type="entry name" value="THIOSULFATE SULFURTRANSFERASE RDL2, MITOCHONDRIAL-RELATED"/>
    <property type="match status" value="1"/>
</dbReference>
<evidence type="ECO:0000313" key="4">
    <source>
        <dbReference type="Proteomes" id="UP000800039"/>
    </source>
</evidence>
<dbReference type="SUPFAM" id="SSF52821">
    <property type="entry name" value="Rhodanese/Cell cycle control phosphatase"/>
    <property type="match status" value="1"/>
</dbReference>
<dbReference type="Pfam" id="PF00581">
    <property type="entry name" value="Rhodanese"/>
    <property type="match status" value="1"/>
</dbReference>
<feature type="domain" description="Rhodanese" evidence="2">
    <location>
        <begin position="97"/>
        <end position="198"/>
    </location>
</feature>
<proteinExistence type="predicted"/>
<dbReference type="EMBL" id="ML976614">
    <property type="protein sequence ID" value="KAF1850723.1"/>
    <property type="molecule type" value="Genomic_DNA"/>
</dbReference>
<dbReference type="PANTHER" id="PTHR44086:SF10">
    <property type="entry name" value="THIOSULFATE SULFURTRANSFERASE_RHODANESE-LIKE DOMAIN-CONTAINING PROTEIN 3"/>
    <property type="match status" value="1"/>
</dbReference>
<dbReference type="SMART" id="SM00450">
    <property type="entry name" value="RHOD"/>
    <property type="match status" value="1"/>
</dbReference>
<evidence type="ECO:0000313" key="3">
    <source>
        <dbReference type="EMBL" id="KAF1850723.1"/>
    </source>
</evidence>
<protein>
    <submittedName>
        <fullName evidence="3">Rhodanese-like protein</fullName>
    </submittedName>
</protein>
<dbReference type="OrthoDB" id="566238at2759"/>